<reference evidence="1 2" key="1">
    <citation type="submission" date="2019-11" db="EMBL/GenBank/DDBJ databases">
        <title>Genome sequences of 17 halophilic strains isolated from different environments.</title>
        <authorList>
            <person name="Furrow R.E."/>
        </authorList>
    </citation>
    <scope>NUCLEOTIDE SEQUENCE [LARGE SCALE GENOMIC DNA]</scope>
    <source>
        <strain evidence="1 2">22514_16_FS</strain>
    </source>
</reference>
<sequence>MASTYADVSKYDWLQELEKPEVQESLTYLIKKLPDIQQAMDSVDHLVQFGQSVTKDQDAIQQLEERITYSTLNEENIEAMIKLLGKMPMLLEMVERLEQMIVFVESVLGDRESLDSLYRSMSEQPVLQQGKDVLDKLDTIKEKAESTPQENISIFAVLKWMKDPNVQKSLHYIQTALDVFNKKD</sequence>
<dbReference type="Proteomes" id="UP000468638">
    <property type="component" value="Unassembled WGS sequence"/>
</dbReference>
<evidence type="ECO:0000313" key="1">
    <source>
        <dbReference type="EMBL" id="MYL35778.1"/>
    </source>
</evidence>
<comment type="caution">
    <text evidence="1">The sequence shown here is derived from an EMBL/GenBank/DDBJ whole genome shotgun (WGS) entry which is preliminary data.</text>
</comment>
<gene>
    <name evidence="1" type="ORF">GLW05_19580</name>
</gene>
<dbReference type="AlphaFoldDB" id="A0A6I5A688"/>
<dbReference type="EMBL" id="WMEQ01000021">
    <property type="protein sequence ID" value="MYL35778.1"/>
    <property type="molecule type" value="Genomic_DNA"/>
</dbReference>
<accession>A0A6I5A688</accession>
<protein>
    <recommendedName>
        <fullName evidence="3">DUF1641 domain-containing protein</fullName>
    </recommendedName>
</protein>
<name>A0A6I5A688_9BACI</name>
<dbReference type="RefSeq" id="WP_160910218.1">
    <property type="nucleotide sequence ID" value="NZ_WMEQ01000021.1"/>
</dbReference>
<dbReference type="OrthoDB" id="2357456at2"/>
<evidence type="ECO:0008006" key="3">
    <source>
        <dbReference type="Google" id="ProtNLM"/>
    </source>
</evidence>
<organism evidence="1 2">
    <name type="scientific">Pontibacillus yanchengensis</name>
    <dbReference type="NCBI Taxonomy" id="462910"/>
    <lineage>
        <taxon>Bacteria</taxon>
        <taxon>Bacillati</taxon>
        <taxon>Bacillota</taxon>
        <taxon>Bacilli</taxon>
        <taxon>Bacillales</taxon>
        <taxon>Bacillaceae</taxon>
        <taxon>Pontibacillus</taxon>
    </lineage>
</organism>
<proteinExistence type="predicted"/>
<evidence type="ECO:0000313" key="2">
    <source>
        <dbReference type="Proteomes" id="UP000468638"/>
    </source>
</evidence>